<evidence type="ECO:0000313" key="2">
    <source>
        <dbReference type="Proteomes" id="UP000001362"/>
    </source>
</evidence>
<dbReference type="SUPFAM" id="SSF46955">
    <property type="entry name" value="Putative DNA-binding domain"/>
    <property type="match status" value="1"/>
</dbReference>
<dbReference type="AlphaFoldDB" id="B7J9L7"/>
<dbReference type="eggNOG" id="COG3311">
    <property type="taxonomic scope" value="Bacteria"/>
</dbReference>
<dbReference type="InterPro" id="IPR009061">
    <property type="entry name" value="DNA-bd_dom_put_sf"/>
</dbReference>
<evidence type="ECO:0008006" key="3">
    <source>
        <dbReference type="Google" id="ProtNLM"/>
    </source>
</evidence>
<dbReference type="KEGG" id="afr:AFE_1419"/>
<accession>B7J9L7</accession>
<dbReference type="STRING" id="243159.AFE_1419"/>
<protein>
    <recommendedName>
        <fullName evidence="3">DNA-binding protein</fullName>
    </recommendedName>
</protein>
<dbReference type="HOGENOM" id="CLU_2178101_0_0_6"/>
<name>B7J9L7_ACIF2</name>
<organism evidence="1 2">
    <name type="scientific">Acidithiobacillus ferrooxidans (strain ATCC 23270 / DSM 14882 / CIP 104768 / NCIMB 8455)</name>
    <name type="common">Ferrobacillus ferrooxidans (strain ATCC 23270)</name>
    <dbReference type="NCBI Taxonomy" id="243159"/>
    <lineage>
        <taxon>Bacteria</taxon>
        <taxon>Pseudomonadati</taxon>
        <taxon>Pseudomonadota</taxon>
        <taxon>Acidithiobacillia</taxon>
        <taxon>Acidithiobacillales</taxon>
        <taxon>Acidithiobacillaceae</taxon>
        <taxon>Acidithiobacillus</taxon>
    </lineage>
</organism>
<dbReference type="Proteomes" id="UP000001362">
    <property type="component" value="Chromosome"/>
</dbReference>
<evidence type="ECO:0000313" key="1">
    <source>
        <dbReference type="EMBL" id="ACK80322.1"/>
    </source>
</evidence>
<reference evidence="1 2" key="1">
    <citation type="journal article" date="2008" name="BMC Genomics">
        <title>Acidithiobacillus ferrooxidans metabolism: from genome sequence to industrial applications.</title>
        <authorList>
            <person name="Valdes J."/>
            <person name="Pedroso I."/>
            <person name="Quatrini R."/>
            <person name="Dodson R.J."/>
            <person name="Tettelin H."/>
            <person name="Blake R.II."/>
            <person name="Eisen J.A."/>
            <person name="Holmes D.S."/>
        </authorList>
    </citation>
    <scope>NUCLEOTIDE SEQUENCE [LARGE SCALE GENOMIC DNA]</scope>
    <source>
        <strain evidence="2">ATCC 23270 / DSM 14882 / CIP 104768 / NCIMB 8455</strain>
    </source>
</reference>
<gene>
    <name evidence="1" type="ordered locus">AFE_1419</name>
</gene>
<proteinExistence type="predicted"/>
<dbReference type="PaxDb" id="243159-AFE_1419"/>
<sequence length="109" mass="12479">MRHQSPQELRRIVRRNISLGSWAEQRLHGLLPTHSEGAKMEVVHLNQQQLAARWHLSEACLERWRSEGIGPKFMKLKGRVLYRQVDIEAYEKSCLATSTKTAEAQTSAG</sequence>
<keyword evidence="2" id="KW-1185">Reference proteome</keyword>
<dbReference type="EMBL" id="CP001219">
    <property type="protein sequence ID" value="ACK80322.1"/>
    <property type="molecule type" value="Genomic_DNA"/>
</dbReference>